<reference evidence="4" key="2">
    <citation type="submission" date="2019-09" db="UniProtKB">
        <authorList>
            <consortium name="WormBaseParasite"/>
        </authorList>
    </citation>
    <scope>IDENTIFICATION</scope>
</reference>
<dbReference type="AlphaFoldDB" id="A0A183FIA9"/>
<evidence type="ECO:0000256" key="1">
    <source>
        <dbReference type="SAM" id="MobiDB-lite"/>
    </source>
</evidence>
<evidence type="ECO:0000313" key="3">
    <source>
        <dbReference type="Proteomes" id="UP000050761"/>
    </source>
</evidence>
<feature type="region of interest" description="Disordered" evidence="1">
    <location>
        <begin position="55"/>
        <end position="82"/>
    </location>
</feature>
<keyword evidence="3" id="KW-1185">Reference proteome</keyword>
<dbReference type="EMBL" id="UZAH01025702">
    <property type="protein sequence ID" value="VDO69000.1"/>
    <property type="molecule type" value="Genomic_DNA"/>
</dbReference>
<dbReference type="WBParaSite" id="HPBE_0000661001-mRNA-1">
    <property type="protein sequence ID" value="HPBE_0000661001-mRNA-1"/>
    <property type="gene ID" value="HPBE_0000661001"/>
</dbReference>
<sequence>MHTTILKRVGYVLLSSRRSRKPYDVVVVIVAVATDDDPTRCPVVNLQFPPSSARMKTKLLEQPSRRREEEEEDDEKTEVHSEQMWCPNIFQPPLSSFASFEPDMW</sequence>
<evidence type="ECO:0000313" key="4">
    <source>
        <dbReference type="WBParaSite" id="HPBE_0000661001-mRNA-1"/>
    </source>
</evidence>
<accession>A0A183FIA9</accession>
<name>A0A183FIA9_HELPZ</name>
<proteinExistence type="predicted"/>
<dbReference type="Proteomes" id="UP000050761">
    <property type="component" value="Unassembled WGS sequence"/>
</dbReference>
<evidence type="ECO:0000313" key="2">
    <source>
        <dbReference type="EMBL" id="VDO69000.1"/>
    </source>
</evidence>
<protein>
    <submittedName>
        <fullName evidence="2 4">Uncharacterized protein</fullName>
    </submittedName>
</protein>
<accession>A0A3P7X5B5</accession>
<gene>
    <name evidence="2" type="ORF">HPBE_LOCUS6611</name>
</gene>
<reference evidence="2 3" key="1">
    <citation type="submission" date="2018-11" db="EMBL/GenBank/DDBJ databases">
        <authorList>
            <consortium name="Pathogen Informatics"/>
        </authorList>
    </citation>
    <scope>NUCLEOTIDE SEQUENCE [LARGE SCALE GENOMIC DNA]</scope>
</reference>
<organism evidence="3 4">
    <name type="scientific">Heligmosomoides polygyrus</name>
    <name type="common">Parasitic roundworm</name>
    <dbReference type="NCBI Taxonomy" id="6339"/>
    <lineage>
        <taxon>Eukaryota</taxon>
        <taxon>Metazoa</taxon>
        <taxon>Ecdysozoa</taxon>
        <taxon>Nematoda</taxon>
        <taxon>Chromadorea</taxon>
        <taxon>Rhabditida</taxon>
        <taxon>Rhabditina</taxon>
        <taxon>Rhabditomorpha</taxon>
        <taxon>Strongyloidea</taxon>
        <taxon>Heligmosomidae</taxon>
        <taxon>Heligmosomoides</taxon>
    </lineage>
</organism>